<keyword evidence="3" id="KW-0687">Ribonucleoprotein</keyword>
<accession>A0A381WV94</accession>
<evidence type="ECO:0000256" key="2">
    <source>
        <dbReference type="ARBA" id="ARBA00022980"/>
    </source>
</evidence>
<dbReference type="Gene3D" id="1.20.5.710">
    <property type="entry name" value="Single helix bin"/>
    <property type="match status" value="1"/>
</dbReference>
<keyword evidence="2" id="KW-0689">Ribosomal protein</keyword>
<dbReference type="PANTHER" id="PTHR45987">
    <property type="entry name" value="39S RIBOSOMAL PROTEIN L12"/>
    <property type="match status" value="1"/>
</dbReference>
<dbReference type="EMBL" id="UINC01012981">
    <property type="protein sequence ID" value="SVA56360.1"/>
    <property type="molecule type" value="Genomic_DNA"/>
</dbReference>
<reference evidence="6" key="1">
    <citation type="submission" date="2018-05" db="EMBL/GenBank/DDBJ databases">
        <authorList>
            <person name="Lanie J.A."/>
            <person name="Ng W.-L."/>
            <person name="Kazmierczak K.M."/>
            <person name="Andrzejewski T.M."/>
            <person name="Davidsen T.M."/>
            <person name="Wayne K.J."/>
            <person name="Tettelin H."/>
            <person name="Glass J.I."/>
            <person name="Rusch D."/>
            <person name="Podicherti R."/>
            <person name="Tsui H.-C.T."/>
            <person name="Winkler M.E."/>
        </authorList>
    </citation>
    <scope>NUCLEOTIDE SEQUENCE</scope>
</reference>
<dbReference type="InterPro" id="IPR008932">
    <property type="entry name" value="Ribosomal_bL12_oligo"/>
</dbReference>
<dbReference type="PANTHER" id="PTHR45987:SF4">
    <property type="entry name" value="LARGE RIBOSOMAL SUBUNIT PROTEIN BL12M"/>
    <property type="match status" value="1"/>
</dbReference>
<dbReference type="InterPro" id="IPR013823">
    <property type="entry name" value="Ribosomal_bL12_C"/>
</dbReference>
<dbReference type="HAMAP" id="MF_00368">
    <property type="entry name" value="Ribosomal_bL12"/>
    <property type="match status" value="1"/>
</dbReference>
<dbReference type="GO" id="GO:0003729">
    <property type="term" value="F:mRNA binding"/>
    <property type="evidence" value="ECO:0007669"/>
    <property type="project" value="TreeGrafter"/>
</dbReference>
<evidence type="ECO:0000313" key="6">
    <source>
        <dbReference type="EMBL" id="SVA56360.1"/>
    </source>
</evidence>
<dbReference type="Pfam" id="PF16320">
    <property type="entry name" value="Ribosomal_L12_N"/>
    <property type="match status" value="1"/>
</dbReference>
<name>A0A381WV94_9ZZZZ</name>
<dbReference type="InterPro" id="IPR000206">
    <property type="entry name" value="Ribosomal_bL12"/>
</dbReference>
<proteinExistence type="inferred from homology"/>
<dbReference type="AlphaFoldDB" id="A0A381WV94"/>
<dbReference type="InterPro" id="IPR014719">
    <property type="entry name" value="Ribosomal_bL12_C/ClpS-like"/>
</dbReference>
<dbReference type="Pfam" id="PF00542">
    <property type="entry name" value="Ribosomal_L12"/>
    <property type="match status" value="1"/>
</dbReference>
<dbReference type="InterPro" id="IPR036235">
    <property type="entry name" value="Ribosomal_bL12_oligo_N_sf"/>
</dbReference>
<evidence type="ECO:0000256" key="1">
    <source>
        <dbReference type="ARBA" id="ARBA00007197"/>
    </source>
</evidence>
<dbReference type="GO" id="GO:0022625">
    <property type="term" value="C:cytosolic large ribosomal subunit"/>
    <property type="evidence" value="ECO:0007669"/>
    <property type="project" value="TreeGrafter"/>
</dbReference>
<organism evidence="6">
    <name type="scientific">marine metagenome</name>
    <dbReference type="NCBI Taxonomy" id="408172"/>
    <lineage>
        <taxon>unclassified sequences</taxon>
        <taxon>metagenomes</taxon>
        <taxon>ecological metagenomes</taxon>
    </lineage>
</organism>
<dbReference type="GO" id="GO:0003735">
    <property type="term" value="F:structural constituent of ribosome"/>
    <property type="evidence" value="ECO:0007669"/>
    <property type="project" value="InterPro"/>
</dbReference>
<dbReference type="NCBIfam" id="TIGR00855">
    <property type="entry name" value="L12"/>
    <property type="match status" value="1"/>
</dbReference>
<evidence type="ECO:0000259" key="4">
    <source>
        <dbReference type="Pfam" id="PF00542"/>
    </source>
</evidence>
<dbReference type="SUPFAM" id="SSF54736">
    <property type="entry name" value="ClpS-like"/>
    <property type="match status" value="1"/>
</dbReference>
<comment type="similarity">
    <text evidence="1">Belongs to the bacterial ribosomal protein bL12 family.</text>
</comment>
<dbReference type="SUPFAM" id="SSF48300">
    <property type="entry name" value="Ribosomal protein L7/12, oligomerisation (N-terminal) domain"/>
    <property type="match status" value="1"/>
</dbReference>
<sequence>MAKTNIKSREEVLEAISKMSVMDLVELISEMEEKFDVSASAPAAVAAVATTGNGAESSDKEEEQTEFDLILTSYGDNKIAVIKVVRAITGLGLKDAKDIVEKAPATIKEAISKKEAEEMTKQLEDSGAVVESK</sequence>
<evidence type="ECO:0008006" key="7">
    <source>
        <dbReference type="Google" id="ProtNLM"/>
    </source>
</evidence>
<dbReference type="FunFam" id="3.30.1390.10:FF:000001">
    <property type="entry name" value="50S ribosomal protein L7/L12"/>
    <property type="match status" value="1"/>
</dbReference>
<dbReference type="CDD" id="cd00387">
    <property type="entry name" value="Ribosomal_L7_L12"/>
    <property type="match status" value="1"/>
</dbReference>
<evidence type="ECO:0000259" key="5">
    <source>
        <dbReference type="Pfam" id="PF16320"/>
    </source>
</evidence>
<dbReference type="GO" id="GO:0006412">
    <property type="term" value="P:translation"/>
    <property type="evidence" value="ECO:0007669"/>
    <property type="project" value="InterPro"/>
</dbReference>
<feature type="domain" description="Large ribosomal subunit protein bL12 oligomerization" evidence="5">
    <location>
        <begin position="10"/>
        <end position="51"/>
    </location>
</feature>
<evidence type="ECO:0000256" key="3">
    <source>
        <dbReference type="ARBA" id="ARBA00023274"/>
    </source>
</evidence>
<gene>
    <name evidence="6" type="ORF">METZ01_LOCUS109214</name>
</gene>
<feature type="domain" description="Large ribosomal subunit protein bL12 C-terminal" evidence="4">
    <location>
        <begin position="67"/>
        <end position="132"/>
    </location>
</feature>
<protein>
    <recommendedName>
        <fullName evidence="7">Ribosomal protein L7/L12 C-terminal domain-containing protein</fullName>
    </recommendedName>
</protein>
<dbReference type="Gene3D" id="3.30.1390.10">
    <property type="match status" value="1"/>
</dbReference>